<dbReference type="CDD" id="cd00383">
    <property type="entry name" value="trans_reg_C"/>
    <property type="match status" value="1"/>
</dbReference>
<dbReference type="Gene3D" id="3.40.50.2300">
    <property type="match status" value="1"/>
</dbReference>
<dbReference type="InterPro" id="IPR039420">
    <property type="entry name" value="WalR-like"/>
</dbReference>
<evidence type="ECO:0000256" key="3">
    <source>
        <dbReference type="ARBA" id="ARBA00023012"/>
    </source>
</evidence>
<dbReference type="OrthoDB" id="1655504at2"/>
<dbReference type="SUPFAM" id="SSF52172">
    <property type="entry name" value="CheY-like"/>
    <property type="match status" value="1"/>
</dbReference>
<feature type="modified residue" description="4-aspartylphosphate" evidence="8">
    <location>
        <position position="55"/>
    </location>
</feature>
<evidence type="ECO:0000313" key="12">
    <source>
        <dbReference type="EMBL" id="CDL92777.1"/>
    </source>
</evidence>
<keyword evidence="3" id="KW-0902">Two-component regulatory system</keyword>
<dbReference type="Proteomes" id="UP000019482">
    <property type="component" value="Unassembled WGS sequence"/>
</dbReference>
<organism evidence="12 13">
    <name type="scientific">Clostridium tyrobutyricum DIVETGP</name>
    <dbReference type="NCBI Taxonomy" id="1408889"/>
    <lineage>
        <taxon>Bacteria</taxon>
        <taxon>Bacillati</taxon>
        <taxon>Bacillota</taxon>
        <taxon>Clostridia</taxon>
        <taxon>Eubacteriales</taxon>
        <taxon>Clostridiaceae</taxon>
        <taxon>Clostridium</taxon>
    </lineage>
</organism>
<keyword evidence="6" id="KW-0804">Transcription</keyword>
<dbReference type="InterPro" id="IPR011006">
    <property type="entry name" value="CheY-like_superfamily"/>
</dbReference>
<dbReference type="PROSITE" id="PS50110">
    <property type="entry name" value="RESPONSE_REGULATORY"/>
    <property type="match status" value="1"/>
</dbReference>
<sequence>MKEIIKILVIEDDEDINRLLCDMLSQSGYMAMAAYSGTEAIIYLKYSSWDMVLLDLMLPGMKGEEILVEIRKNKQMPVIIISAKEELDIKVKSFKLGADDYITKPFDIEEVSARIDSHIRRYREFSGTIQENNILKYKEISLNKDTREVFVNDKLLNLTTREFDILKLLMSYPKKVFAKSNIFQSIWGENYLCDDNTIKVHISNLRNKISKAGALNDYIQTIWGIGYKLDF</sequence>
<dbReference type="Gene3D" id="6.10.250.690">
    <property type="match status" value="1"/>
</dbReference>
<evidence type="ECO:0000313" key="13">
    <source>
        <dbReference type="Proteomes" id="UP000019482"/>
    </source>
</evidence>
<evidence type="ECO:0000256" key="1">
    <source>
        <dbReference type="ARBA" id="ARBA00018672"/>
    </source>
</evidence>
<evidence type="ECO:0000256" key="9">
    <source>
        <dbReference type="PROSITE-ProRule" id="PRU01091"/>
    </source>
</evidence>
<reference evidence="12 13" key="1">
    <citation type="journal article" date="2015" name="Genome Announc.">
        <title>Draft Genome Sequence of Clostridium tyrobutyricum Strain DIVETGP, Isolated from Cow's Milk for Grana Padano Production.</title>
        <authorList>
            <person name="Soggiu A."/>
            <person name="Piras C."/>
            <person name="Gaiarsa S."/>
            <person name="Sassera D."/>
            <person name="Roncada P."/>
            <person name="Bendixen E."/>
            <person name="Brasca M."/>
            <person name="Bonizzi L."/>
        </authorList>
    </citation>
    <scope>NUCLEOTIDE SEQUENCE [LARGE SCALE GENOMIC DNA]</scope>
    <source>
        <strain evidence="12 13">DIVETGP</strain>
    </source>
</reference>
<dbReference type="EMBL" id="CBXI010000044">
    <property type="protein sequence ID" value="CDL92777.1"/>
    <property type="molecule type" value="Genomic_DNA"/>
</dbReference>
<evidence type="ECO:0000256" key="5">
    <source>
        <dbReference type="ARBA" id="ARBA00023125"/>
    </source>
</evidence>
<feature type="domain" description="OmpR/PhoB-type" evidence="11">
    <location>
        <begin position="132"/>
        <end position="231"/>
    </location>
</feature>
<name>W6NLV4_CLOTY</name>
<keyword evidence="13" id="KW-1185">Reference proteome</keyword>
<dbReference type="RefSeq" id="WP_026093995.1">
    <property type="nucleotide sequence ID" value="NZ_CBXI010000044.1"/>
</dbReference>
<evidence type="ECO:0000256" key="2">
    <source>
        <dbReference type="ARBA" id="ARBA00022553"/>
    </source>
</evidence>
<evidence type="ECO:0000256" key="8">
    <source>
        <dbReference type="PROSITE-ProRule" id="PRU00169"/>
    </source>
</evidence>
<dbReference type="PROSITE" id="PS51755">
    <property type="entry name" value="OMPR_PHOB"/>
    <property type="match status" value="1"/>
</dbReference>
<feature type="DNA-binding region" description="OmpR/PhoB-type" evidence="9">
    <location>
        <begin position="132"/>
        <end position="231"/>
    </location>
</feature>
<feature type="domain" description="Response regulatory" evidence="10">
    <location>
        <begin position="6"/>
        <end position="119"/>
    </location>
</feature>
<dbReference type="GO" id="GO:0005829">
    <property type="term" value="C:cytosol"/>
    <property type="evidence" value="ECO:0007669"/>
    <property type="project" value="TreeGrafter"/>
</dbReference>
<evidence type="ECO:0000256" key="7">
    <source>
        <dbReference type="ARBA" id="ARBA00024867"/>
    </source>
</evidence>
<keyword evidence="4" id="KW-0805">Transcription regulation</keyword>
<dbReference type="Pfam" id="PF00486">
    <property type="entry name" value="Trans_reg_C"/>
    <property type="match status" value="1"/>
</dbReference>
<evidence type="ECO:0000256" key="6">
    <source>
        <dbReference type="ARBA" id="ARBA00023163"/>
    </source>
</evidence>
<dbReference type="InterPro" id="IPR001867">
    <property type="entry name" value="OmpR/PhoB-type_DNA-bd"/>
</dbReference>
<dbReference type="GO" id="GO:0000156">
    <property type="term" value="F:phosphorelay response regulator activity"/>
    <property type="evidence" value="ECO:0007669"/>
    <property type="project" value="TreeGrafter"/>
</dbReference>
<dbReference type="AlphaFoldDB" id="W6NLV4"/>
<dbReference type="SMART" id="SM00448">
    <property type="entry name" value="REC"/>
    <property type="match status" value="1"/>
</dbReference>
<dbReference type="GO" id="GO:0006355">
    <property type="term" value="P:regulation of DNA-templated transcription"/>
    <property type="evidence" value="ECO:0007669"/>
    <property type="project" value="InterPro"/>
</dbReference>
<dbReference type="GO" id="GO:0032993">
    <property type="term" value="C:protein-DNA complex"/>
    <property type="evidence" value="ECO:0007669"/>
    <property type="project" value="TreeGrafter"/>
</dbReference>
<dbReference type="InterPro" id="IPR001789">
    <property type="entry name" value="Sig_transdc_resp-reg_receiver"/>
</dbReference>
<comment type="caution">
    <text evidence="12">The sequence shown here is derived from an EMBL/GenBank/DDBJ whole genome shotgun (WGS) entry which is preliminary data.</text>
</comment>
<dbReference type="GO" id="GO:0000976">
    <property type="term" value="F:transcription cis-regulatory region binding"/>
    <property type="evidence" value="ECO:0007669"/>
    <property type="project" value="TreeGrafter"/>
</dbReference>
<dbReference type="SMART" id="SM00862">
    <property type="entry name" value="Trans_reg_C"/>
    <property type="match status" value="1"/>
</dbReference>
<dbReference type="Gene3D" id="1.10.10.10">
    <property type="entry name" value="Winged helix-like DNA-binding domain superfamily/Winged helix DNA-binding domain"/>
    <property type="match status" value="1"/>
</dbReference>
<evidence type="ECO:0000259" key="11">
    <source>
        <dbReference type="PROSITE" id="PS51755"/>
    </source>
</evidence>
<dbReference type="Pfam" id="PF00072">
    <property type="entry name" value="Response_reg"/>
    <property type="match status" value="1"/>
</dbReference>
<keyword evidence="5 9" id="KW-0238">DNA-binding</keyword>
<dbReference type="FunFam" id="1.10.10.10:FF:000018">
    <property type="entry name" value="DNA-binding response regulator ResD"/>
    <property type="match status" value="1"/>
</dbReference>
<evidence type="ECO:0000256" key="4">
    <source>
        <dbReference type="ARBA" id="ARBA00023015"/>
    </source>
</evidence>
<keyword evidence="2 8" id="KW-0597">Phosphoprotein</keyword>
<dbReference type="GeneID" id="29420598"/>
<dbReference type="PANTHER" id="PTHR48111">
    <property type="entry name" value="REGULATOR OF RPOS"/>
    <property type="match status" value="1"/>
</dbReference>
<gene>
    <name evidence="12" type="ORF">CTDIVETGP_2847</name>
</gene>
<dbReference type="InterPro" id="IPR036388">
    <property type="entry name" value="WH-like_DNA-bd_sf"/>
</dbReference>
<accession>W6NLV4</accession>
<protein>
    <recommendedName>
        <fullName evidence="1">Stage 0 sporulation protein A homolog</fullName>
    </recommendedName>
</protein>
<dbReference type="PANTHER" id="PTHR48111:SF2">
    <property type="entry name" value="RESPONSE REGULATOR SAER"/>
    <property type="match status" value="1"/>
</dbReference>
<evidence type="ECO:0000259" key="10">
    <source>
        <dbReference type="PROSITE" id="PS50110"/>
    </source>
</evidence>
<comment type="function">
    <text evidence="7">May play the central regulatory role in sporulation. It may be an element of the effector pathway responsible for the activation of sporulation genes in response to nutritional stress. Spo0A may act in concert with spo0H (a sigma factor) to control the expression of some genes that are critical to the sporulation process.</text>
</comment>
<proteinExistence type="predicted"/>